<evidence type="ECO:0000313" key="2">
    <source>
        <dbReference type="Proteomes" id="UP000276133"/>
    </source>
</evidence>
<accession>A0A3M7T843</accession>
<dbReference type="EMBL" id="REGN01000165">
    <property type="protein sequence ID" value="RNA44018.1"/>
    <property type="molecule type" value="Genomic_DNA"/>
</dbReference>
<proteinExistence type="predicted"/>
<evidence type="ECO:0000313" key="1">
    <source>
        <dbReference type="EMBL" id="RNA44018.1"/>
    </source>
</evidence>
<sequence length="72" mass="8660">MIKSKKVDGARNNTITYRILKKSQNLDKSTKILLNVTSIKKDTFEKYIYQLFNLFRLNRNHEYNINSLDDQY</sequence>
<name>A0A3M7T843_BRAPC</name>
<comment type="caution">
    <text evidence="1">The sequence shown here is derived from an EMBL/GenBank/DDBJ whole genome shotgun (WGS) entry which is preliminary data.</text>
</comment>
<protein>
    <submittedName>
        <fullName evidence="1">Uncharacterized protein</fullName>
    </submittedName>
</protein>
<keyword evidence="2" id="KW-1185">Reference proteome</keyword>
<organism evidence="1 2">
    <name type="scientific">Brachionus plicatilis</name>
    <name type="common">Marine rotifer</name>
    <name type="synonym">Brachionus muelleri</name>
    <dbReference type="NCBI Taxonomy" id="10195"/>
    <lineage>
        <taxon>Eukaryota</taxon>
        <taxon>Metazoa</taxon>
        <taxon>Spiralia</taxon>
        <taxon>Gnathifera</taxon>
        <taxon>Rotifera</taxon>
        <taxon>Eurotatoria</taxon>
        <taxon>Monogononta</taxon>
        <taxon>Pseudotrocha</taxon>
        <taxon>Ploima</taxon>
        <taxon>Brachionidae</taxon>
        <taxon>Brachionus</taxon>
    </lineage>
</organism>
<gene>
    <name evidence="1" type="ORF">BpHYR1_050826</name>
</gene>
<reference evidence="1 2" key="1">
    <citation type="journal article" date="2018" name="Sci. Rep.">
        <title>Genomic signatures of local adaptation to the degree of environmental predictability in rotifers.</title>
        <authorList>
            <person name="Franch-Gras L."/>
            <person name="Hahn C."/>
            <person name="Garcia-Roger E.M."/>
            <person name="Carmona M.J."/>
            <person name="Serra M."/>
            <person name="Gomez A."/>
        </authorList>
    </citation>
    <scope>NUCLEOTIDE SEQUENCE [LARGE SCALE GENOMIC DNA]</scope>
    <source>
        <strain evidence="1">HYR1</strain>
    </source>
</reference>
<dbReference type="Proteomes" id="UP000276133">
    <property type="component" value="Unassembled WGS sequence"/>
</dbReference>
<dbReference type="AlphaFoldDB" id="A0A3M7T843"/>